<evidence type="ECO:0000259" key="11">
    <source>
        <dbReference type="Pfam" id="PF00149"/>
    </source>
</evidence>
<dbReference type="InterPro" id="IPR029052">
    <property type="entry name" value="Metallo-depent_PP-like"/>
</dbReference>
<dbReference type="GO" id="GO:0045453">
    <property type="term" value="P:bone resorption"/>
    <property type="evidence" value="ECO:0007669"/>
    <property type="project" value="TreeGrafter"/>
</dbReference>
<dbReference type="PIRSF" id="PIRSF000898">
    <property type="entry name" value="Acid_Ptase_5"/>
    <property type="match status" value="1"/>
</dbReference>
<feature type="binding site" evidence="7">
    <location>
        <position position="234"/>
    </location>
    <ligand>
        <name>Fe cation</name>
        <dbReference type="ChEBI" id="CHEBI:24875"/>
        <label>2</label>
    </ligand>
</feature>
<keyword evidence="13" id="KW-1185">Reference proteome</keyword>
<evidence type="ECO:0000256" key="7">
    <source>
        <dbReference type="PIRSR" id="PIRSR000898-1"/>
    </source>
</evidence>
<keyword evidence="6 7" id="KW-0408">Iron</keyword>
<feature type="signal peptide" evidence="10">
    <location>
        <begin position="1"/>
        <end position="20"/>
    </location>
</feature>
<feature type="binding site" evidence="7">
    <location>
        <position position="93"/>
    </location>
    <ligand>
        <name>Fe cation</name>
        <dbReference type="ChEBI" id="CHEBI:24875"/>
        <label>2</label>
    </ligand>
</feature>
<proteinExistence type="predicted"/>
<dbReference type="Pfam" id="PF00149">
    <property type="entry name" value="Metallophos"/>
    <property type="match status" value="1"/>
</dbReference>
<organism evidence="12 13">
    <name type="scientific">Brachionus calyciflorus</name>
    <dbReference type="NCBI Taxonomy" id="104777"/>
    <lineage>
        <taxon>Eukaryota</taxon>
        <taxon>Metazoa</taxon>
        <taxon>Spiralia</taxon>
        <taxon>Gnathifera</taxon>
        <taxon>Rotifera</taxon>
        <taxon>Eurotatoria</taxon>
        <taxon>Monogononta</taxon>
        <taxon>Pseudotrocha</taxon>
        <taxon>Ploima</taxon>
        <taxon>Brachionidae</taxon>
        <taxon>Brachionus</taxon>
    </lineage>
</organism>
<accession>A0A813T714</accession>
<evidence type="ECO:0000256" key="3">
    <source>
        <dbReference type="ARBA" id="ARBA00015822"/>
    </source>
</evidence>
<dbReference type="InterPro" id="IPR051558">
    <property type="entry name" value="Metallophosphoesterase_PAP"/>
</dbReference>
<feature type="binding site" evidence="7">
    <location>
        <position position="271"/>
    </location>
    <ligand>
        <name>Fe cation</name>
        <dbReference type="ChEBI" id="CHEBI:24875"/>
        <label>1</label>
    </ligand>
</feature>
<evidence type="ECO:0000256" key="8">
    <source>
        <dbReference type="PIRSR" id="PIRSR000898-2"/>
    </source>
</evidence>
<protein>
    <recommendedName>
        <fullName evidence="3 6">Tartrate-resistant acid phosphatase type 5</fullName>
        <ecNumber evidence="2 6">3.1.3.2</ecNumber>
    </recommendedName>
</protein>
<dbReference type="AlphaFoldDB" id="A0A813T714"/>
<dbReference type="FunFam" id="3.60.21.10:FF:000062">
    <property type="entry name" value="Tartrate-resistant acid phosphatase type 5"/>
    <property type="match status" value="1"/>
</dbReference>
<keyword evidence="7" id="KW-0479">Metal-binding</keyword>
<dbReference type="InterPro" id="IPR004843">
    <property type="entry name" value="Calcineurin-like_PHP"/>
</dbReference>
<evidence type="ECO:0000256" key="2">
    <source>
        <dbReference type="ARBA" id="ARBA00012646"/>
    </source>
</evidence>
<dbReference type="GO" id="GO:0003993">
    <property type="term" value="F:acid phosphatase activity"/>
    <property type="evidence" value="ECO:0007669"/>
    <property type="project" value="UniProtKB-UniRule"/>
</dbReference>
<dbReference type="Gene3D" id="3.60.21.10">
    <property type="match status" value="1"/>
</dbReference>
<evidence type="ECO:0000313" key="13">
    <source>
        <dbReference type="Proteomes" id="UP000663879"/>
    </source>
</evidence>
<comment type="caution">
    <text evidence="12">The sequence shown here is derived from an EMBL/GenBank/DDBJ whole genome shotgun (WGS) entry which is preliminary data.</text>
</comment>
<feature type="binding site" evidence="7">
    <location>
        <position position="96"/>
    </location>
    <ligand>
        <name>Fe cation</name>
        <dbReference type="ChEBI" id="CHEBI:24875"/>
        <label>1</label>
    </ligand>
</feature>
<dbReference type="InterPro" id="IPR024927">
    <property type="entry name" value="Acid_PPase"/>
</dbReference>
<evidence type="ECO:0000256" key="10">
    <source>
        <dbReference type="SAM" id="SignalP"/>
    </source>
</evidence>
<feature type="chain" id="PRO_5032680651" description="Tartrate-resistant acid phosphatase type 5" evidence="10">
    <location>
        <begin position="21"/>
        <end position="358"/>
    </location>
</feature>
<dbReference type="GO" id="GO:0046872">
    <property type="term" value="F:metal ion binding"/>
    <property type="evidence" value="ECO:0007669"/>
    <property type="project" value="UniProtKB-KW"/>
</dbReference>
<dbReference type="EC" id="3.1.3.2" evidence="2 6"/>
<comment type="cofactor">
    <cofactor evidence="7">
        <name>Fe cation</name>
        <dbReference type="ChEBI" id="CHEBI:24875"/>
    </cofactor>
    <text evidence="7">Binds 2 iron ions per subunit.</text>
</comment>
<dbReference type="OrthoDB" id="411211at2759"/>
<feature type="binding site" evidence="7">
    <location>
        <position position="93"/>
    </location>
    <ligand>
        <name>Fe cation</name>
        <dbReference type="ChEBI" id="CHEBI:24875"/>
        <label>1</label>
    </ligand>
</feature>
<dbReference type="Proteomes" id="UP000663879">
    <property type="component" value="Unassembled WGS sequence"/>
</dbReference>
<feature type="binding site" evidence="7">
    <location>
        <position position="55"/>
    </location>
    <ligand>
        <name>Fe cation</name>
        <dbReference type="ChEBI" id="CHEBI:24875"/>
        <label>1</label>
    </ligand>
</feature>
<evidence type="ECO:0000256" key="4">
    <source>
        <dbReference type="ARBA" id="ARBA00022729"/>
    </source>
</evidence>
<feature type="binding site" evidence="7">
    <location>
        <position position="132"/>
    </location>
    <ligand>
        <name>Fe cation</name>
        <dbReference type="ChEBI" id="CHEBI:24875"/>
        <label>2</label>
    </ligand>
</feature>
<keyword evidence="5 6" id="KW-0378">Hydrolase</keyword>
<evidence type="ECO:0000256" key="6">
    <source>
        <dbReference type="PIRNR" id="PIRNR000898"/>
    </source>
</evidence>
<dbReference type="EMBL" id="CAJNOC010000799">
    <property type="protein sequence ID" value="CAF0804277.1"/>
    <property type="molecule type" value="Genomic_DNA"/>
</dbReference>
<feature type="glycosylation site" description="N-linked (GlcNAc...) asparagine" evidence="9">
    <location>
        <position position="138"/>
    </location>
</feature>
<gene>
    <name evidence="12" type="ORF">OXX778_LOCUS6633</name>
</gene>
<dbReference type="PANTHER" id="PTHR10161:SF14">
    <property type="entry name" value="TARTRATE-RESISTANT ACID PHOSPHATASE TYPE 5"/>
    <property type="match status" value="1"/>
</dbReference>
<evidence type="ECO:0000256" key="5">
    <source>
        <dbReference type="ARBA" id="ARBA00022801"/>
    </source>
</evidence>
<feature type="disulfide bond" evidence="8">
    <location>
        <begin position="183"/>
        <end position="248"/>
    </location>
</feature>
<evidence type="ECO:0000256" key="1">
    <source>
        <dbReference type="ARBA" id="ARBA00000032"/>
    </source>
</evidence>
<keyword evidence="4 10" id="KW-0732">Signal</keyword>
<feature type="domain" description="Calcineurin-like phosphoesterase" evidence="11">
    <location>
        <begin position="49"/>
        <end position="272"/>
    </location>
</feature>
<name>A0A813T714_9BILA</name>
<sequence length="358" mass="41424">MKRFIKLILAQIFLLAVVNSKRNSRKFLNSNLLIDNDRVKLDLKDDNVNFLVIGDWGGLPVFPYRTIIETQVSKQMTKLGEMYNTQFQLALGDNFYFNGVIDENDKRFKETYEKVFNSKRLKETPWFVLMGNHDHYGNASAQIEYTKQSDNWILPSYNYTIDIKTKQGDNLISILMVDTVLLCGNSGYDWELDKQPKLKSMREKLVANSYLEAFEEELRRVSETDVSYILVAGHFPVWSIAEHGPTQCLQQRLKPLLHKYKVSAYFCGHDHNLQYLEDTYMDHPVQYIVSGAANFVDNSTKHIDDVPENSLKFHWAEGLGIVSGGFMITQANAQNMTFSFYESNGKALYQNIIYPRKL</sequence>
<dbReference type="PANTHER" id="PTHR10161">
    <property type="entry name" value="TARTRATE-RESISTANT ACID PHOSPHATASE TYPE 5"/>
    <property type="match status" value="1"/>
</dbReference>
<dbReference type="SUPFAM" id="SSF56300">
    <property type="entry name" value="Metallo-dependent phosphatases"/>
    <property type="match status" value="1"/>
</dbReference>
<reference evidence="12" key="1">
    <citation type="submission" date="2021-02" db="EMBL/GenBank/DDBJ databases">
        <authorList>
            <person name="Nowell W R."/>
        </authorList>
    </citation>
    <scope>NUCLEOTIDE SEQUENCE</scope>
    <source>
        <strain evidence="12">Ploen Becks lab</strain>
    </source>
</reference>
<keyword evidence="8" id="KW-1015">Disulfide bond</keyword>
<evidence type="ECO:0000313" key="12">
    <source>
        <dbReference type="EMBL" id="CAF0804277.1"/>
    </source>
</evidence>
<evidence type="ECO:0000256" key="9">
    <source>
        <dbReference type="PIRSR" id="PIRSR000898-3"/>
    </source>
</evidence>
<comment type="catalytic activity">
    <reaction evidence="1 6">
        <text>a phosphate monoester + H2O = an alcohol + phosphate</text>
        <dbReference type="Rhea" id="RHEA:15017"/>
        <dbReference type="ChEBI" id="CHEBI:15377"/>
        <dbReference type="ChEBI" id="CHEBI:30879"/>
        <dbReference type="ChEBI" id="CHEBI:43474"/>
        <dbReference type="ChEBI" id="CHEBI:67140"/>
        <dbReference type="EC" id="3.1.3.2"/>
    </reaction>
</comment>
<feature type="binding site" evidence="7">
    <location>
        <position position="269"/>
    </location>
    <ligand>
        <name>Fe cation</name>
        <dbReference type="ChEBI" id="CHEBI:24875"/>
        <label>2</label>
    </ligand>
</feature>
<dbReference type="CDD" id="cd07378">
    <property type="entry name" value="MPP_ACP5"/>
    <property type="match status" value="1"/>
</dbReference>